<dbReference type="InterPro" id="IPR017938">
    <property type="entry name" value="Riboflavin_synthase-like_b-brl"/>
</dbReference>
<dbReference type="InterPro" id="IPR039261">
    <property type="entry name" value="FNR_nucleotide-bd"/>
</dbReference>
<dbReference type="PRINTS" id="PR00409">
    <property type="entry name" value="PHDIOXRDTASE"/>
</dbReference>
<dbReference type="PROSITE" id="PS51384">
    <property type="entry name" value="FAD_FR"/>
    <property type="match status" value="1"/>
</dbReference>
<keyword evidence="5" id="KW-0479">Metal-binding</keyword>
<keyword evidence="12" id="KW-1185">Reference proteome</keyword>
<dbReference type="PANTHER" id="PTHR47354:SF2">
    <property type="entry name" value="BLR2392 PROTEIN"/>
    <property type="match status" value="1"/>
</dbReference>
<dbReference type="InterPro" id="IPR006058">
    <property type="entry name" value="2Fe2S_fd_BS"/>
</dbReference>
<evidence type="ECO:0000256" key="4">
    <source>
        <dbReference type="ARBA" id="ARBA00022714"/>
    </source>
</evidence>
<dbReference type="SUPFAM" id="SSF54292">
    <property type="entry name" value="2Fe-2S ferredoxin-like"/>
    <property type="match status" value="1"/>
</dbReference>
<keyword evidence="2" id="KW-0285">Flavoprotein</keyword>
<keyword evidence="4" id="KW-0001">2Fe-2S</keyword>
<dbReference type="Proteomes" id="UP000261931">
    <property type="component" value="Unassembled WGS sequence"/>
</dbReference>
<dbReference type="AlphaFoldDB" id="A0A372ENR1"/>
<dbReference type="Gene3D" id="2.40.30.10">
    <property type="entry name" value="Translation factors"/>
    <property type="match status" value="1"/>
</dbReference>
<dbReference type="EMBL" id="QVLS01000002">
    <property type="protein sequence ID" value="RFP81246.1"/>
    <property type="molecule type" value="Genomic_DNA"/>
</dbReference>
<dbReference type="InterPro" id="IPR036010">
    <property type="entry name" value="2Fe-2S_ferredoxin-like_sf"/>
</dbReference>
<feature type="domain" description="FAD-binding FR-type" evidence="10">
    <location>
        <begin position="5"/>
        <end position="109"/>
    </location>
</feature>
<dbReference type="Gene3D" id="3.10.20.30">
    <property type="match status" value="1"/>
</dbReference>
<dbReference type="Pfam" id="PF00970">
    <property type="entry name" value="FAD_binding_6"/>
    <property type="match status" value="1"/>
</dbReference>
<dbReference type="InterPro" id="IPR054582">
    <property type="entry name" value="DmmA-like_N"/>
</dbReference>
<dbReference type="InterPro" id="IPR001041">
    <property type="entry name" value="2Fe-2S_ferredoxin-type"/>
</dbReference>
<gene>
    <name evidence="11" type="ORF">DY262_05630</name>
</gene>
<evidence type="ECO:0000256" key="6">
    <source>
        <dbReference type="ARBA" id="ARBA00023002"/>
    </source>
</evidence>
<keyword evidence="6" id="KW-0560">Oxidoreductase</keyword>
<dbReference type="CDD" id="cd06185">
    <property type="entry name" value="PDR_like"/>
    <property type="match status" value="1"/>
</dbReference>
<dbReference type="SUPFAM" id="SSF52343">
    <property type="entry name" value="Ferredoxin reductase-like, C-terminal NADP-linked domain"/>
    <property type="match status" value="1"/>
</dbReference>
<dbReference type="GO" id="GO:0046872">
    <property type="term" value="F:metal ion binding"/>
    <property type="evidence" value="ECO:0007669"/>
    <property type="project" value="UniProtKB-KW"/>
</dbReference>
<dbReference type="GO" id="GO:0016491">
    <property type="term" value="F:oxidoreductase activity"/>
    <property type="evidence" value="ECO:0007669"/>
    <property type="project" value="UniProtKB-KW"/>
</dbReference>
<comment type="cofactor">
    <cofactor evidence="1">
        <name>FMN</name>
        <dbReference type="ChEBI" id="CHEBI:58210"/>
    </cofactor>
</comment>
<name>A0A372ENR1_9BURK</name>
<evidence type="ECO:0000256" key="3">
    <source>
        <dbReference type="ARBA" id="ARBA00022643"/>
    </source>
</evidence>
<organism evidence="11 12">
    <name type="scientific">Hydrogenophaga borbori</name>
    <dbReference type="NCBI Taxonomy" id="2294117"/>
    <lineage>
        <taxon>Bacteria</taxon>
        <taxon>Pseudomonadati</taxon>
        <taxon>Pseudomonadota</taxon>
        <taxon>Betaproteobacteria</taxon>
        <taxon>Burkholderiales</taxon>
        <taxon>Comamonadaceae</taxon>
        <taxon>Hydrogenophaga</taxon>
    </lineage>
</organism>
<dbReference type="InterPro" id="IPR050415">
    <property type="entry name" value="MRET"/>
</dbReference>
<evidence type="ECO:0000259" key="9">
    <source>
        <dbReference type="PROSITE" id="PS51085"/>
    </source>
</evidence>
<dbReference type="PROSITE" id="PS00197">
    <property type="entry name" value="2FE2S_FER_1"/>
    <property type="match status" value="1"/>
</dbReference>
<dbReference type="PANTHER" id="PTHR47354">
    <property type="entry name" value="NADH OXIDOREDUCTASE HCR"/>
    <property type="match status" value="1"/>
</dbReference>
<dbReference type="InterPro" id="IPR017927">
    <property type="entry name" value="FAD-bd_FR_type"/>
</dbReference>
<evidence type="ECO:0000256" key="7">
    <source>
        <dbReference type="ARBA" id="ARBA00023004"/>
    </source>
</evidence>
<evidence type="ECO:0000256" key="1">
    <source>
        <dbReference type="ARBA" id="ARBA00001917"/>
    </source>
</evidence>
<dbReference type="Gene3D" id="3.40.50.80">
    <property type="entry name" value="Nucleotide-binding domain of ferredoxin-NADP reductase (FNR) module"/>
    <property type="match status" value="1"/>
</dbReference>
<feature type="domain" description="2Fe-2S ferredoxin-type" evidence="9">
    <location>
        <begin position="233"/>
        <end position="325"/>
    </location>
</feature>
<dbReference type="RefSeq" id="WP_116957958.1">
    <property type="nucleotide sequence ID" value="NZ_QVLS01000002.1"/>
</dbReference>
<accession>A0A372ENR1</accession>
<dbReference type="CDD" id="cd00207">
    <property type="entry name" value="fer2"/>
    <property type="match status" value="1"/>
</dbReference>
<reference evidence="11 12" key="1">
    <citation type="submission" date="2018-08" db="EMBL/GenBank/DDBJ databases">
        <title>Hydrogenophaga sp. LA-38 isolated from sludge.</title>
        <authorList>
            <person name="Im W.-T."/>
        </authorList>
    </citation>
    <scope>NUCLEOTIDE SEQUENCE [LARGE SCALE GENOMIC DNA]</scope>
    <source>
        <strain evidence="11 12">LA-38</strain>
    </source>
</reference>
<sequence length="330" mass="34992">MKSNPIWQNARVAALRDLTPSVREFVLQPLDGAAIAWPPGAHLQVRLRVAGREQTRSYSLVGQPADTPGGYRIAVKRLDDGRGGSRAMWSLAEGDALSLSAPQNHFPLDLDAPASLLVAGGIGITPMVAMAQALARRGRAVRLLYAARHAGELAYAERLRDTLGDQLVTAVSGQGQRLDLAGELAALPPGAPCYVCGPSGLLASLRSLWAQAGRPASGLRFETFGSGGQRPSQAFALTVPRHGASLTVSADESLLDALEAAGIEVMSDCRRGECGLCAMDVLAVEGEIDHRDVFLSEHEKQGNRRICACVSRVVGRITLDSAWRADAAHH</sequence>
<keyword evidence="3" id="KW-0288">FMN</keyword>
<evidence type="ECO:0000256" key="5">
    <source>
        <dbReference type="ARBA" id="ARBA00022723"/>
    </source>
</evidence>
<evidence type="ECO:0000259" key="10">
    <source>
        <dbReference type="PROSITE" id="PS51384"/>
    </source>
</evidence>
<dbReference type="GO" id="GO:0051537">
    <property type="term" value="F:2 iron, 2 sulfur cluster binding"/>
    <property type="evidence" value="ECO:0007669"/>
    <property type="project" value="UniProtKB-KW"/>
</dbReference>
<dbReference type="InterPro" id="IPR012675">
    <property type="entry name" value="Beta-grasp_dom_sf"/>
</dbReference>
<proteinExistence type="predicted"/>
<dbReference type="Pfam" id="PF22290">
    <property type="entry name" value="DmmA-like_N"/>
    <property type="match status" value="1"/>
</dbReference>
<evidence type="ECO:0000313" key="12">
    <source>
        <dbReference type="Proteomes" id="UP000261931"/>
    </source>
</evidence>
<evidence type="ECO:0000256" key="8">
    <source>
        <dbReference type="ARBA" id="ARBA00023014"/>
    </source>
</evidence>
<keyword evidence="8" id="KW-0411">Iron-sulfur</keyword>
<comment type="caution">
    <text evidence="11">The sequence shown here is derived from an EMBL/GenBank/DDBJ whole genome shotgun (WGS) entry which is preliminary data.</text>
</comment>
<dbReference type="SUPFAM" id="SSF63380">
    <property type="entry name" value="Riboflavin synthase domain-like"/>
    <property type="match status" value="1"/>
</dbReference>
<dbReference type="Pfam" id="PF00111">
    <property type="entry name" value="Fer2"/>
    <property type="match status" value="1"/>
</dbReference>
<dbReference type="InterPro" id="IPR008333">
    <property type="entry name" value="Cbr1-like_FAD-bd_dom"/>
</dbReference>
<protein>
    <submittedName>
        <fullName evidence="11">Oxidoreductase</fullName>
    </submittedName>
</protein>
<evidence type="ECO:0000313" key="11">
    <source>
        <dbReference type="EMBL" id="RFP81246.1"/>
    </source>
</evidence>
<keyword evidence="7" id="KW-0408">Iron</keyword>
<evidence type="ECO:0000256" key="2">
    <source>
        <dbReference type="ARBA" id="ARBA00022630"/>
    </source>
</evidence>
<dbReference type="PROSITE" id="PS51085">
    <property type="entry name" value="2FE2S_FER_2"/>
    <property type="match status" value="1"/>
</dbReference>